<evidence type="ECO:0000313" key="1">
    <source>
        <dbReference type="EMBL" id="PCF96367.1"/>
    </source>
</evidence>
<proteinExistence type="predicted"/>
<dbReference type="Proteomes" id="UP000218677">
    <property type="component" value="Unassembled WGS sequence"/>
</dbReference>
<name>A0A2A4HPN9_9GAMM</name>
<sequence length="171" mass="18524">MQRISLRRLAAALLPGIILLSAPVMSQADGYIMLGATSKGAPAMSLGLDRTFDLARWHPQLTLRLGSGVLLLLGDDGDDNAAWTLTPALRWSFAGERGVFAEAGIGAALFLNTRHEERHLSTAFQFEDRLAFGMALGRGELSASLIHYSNAGIKRPNNGFEILSLGYRHSF</sequence>
<dbReference type="Pfam" id="PF09411">
    <property type="entry name" value="PagL"/>
    <property type="match status" value="1"/>
</dbReference>
<evidence type="ECO:0000313" key="2">
    <source>
        <dbReference type="Proteomes" id="UP000218677"/>
    </source>
</evidence>
<accession>A0A2A4HPN9</accession>
<comment type="caution">
    <text evidence="1">The sequence shown here is derived from an EMBL/GenBank/DDBJ whole genome shotgun (WGS) entry which is preliminary data.</text>
</comment>
<protein>
    <submittedName>
        <fullName evidence="1">Acyloxyacyl hydrolase</fullName>
    </submittedName>
</protein>
<dbReference type="Gene3D" id="2.40.160.20">
    <property type="match status" value="1"/>
</dbReference>
<reference evidence="2" key="1">
    <citation type="submission" date="2017-09" db="EMBL/GenBank/DDBJ databases">
        <authorList>
            <person name="Cho G.-S."/>
            <person name="Oguntoyinbo F.A."/>
            <person name="Cnockaert M."/>
            <person name="Kabisch J."/>
            <person name="Neve H."/>
            <person name="Bockelmann W."/>
            <person name="Wenning M."/>
            <person name="Franz C.M."/>
            <person name="Vandamme P."/>
        </authorList>
    </citation>
    <scope>NUCLEOTIDE SEQUENCE [LARGE SCALE GENOMIC DNA]</scope>
    <source>
        <strain evidence="2">MBT G8648</strain>
    </source>
</reference>
<dbReference type="InterPro" id="IPR018550">
    <property type="entry name" value="Lipid-A_deacylase-rel"/>
</dbReference>
<keyword evidence="1" id="KW-0378">Hydrolase</keyword>
<gene>
    <name evidence="1" type="ORF">CPA45_07490</name>
</gene>
<dbReference type="EMBL" id="NWUX01000004">
    <property type="protein sequence ID" value="PCF96367.1"/>
    <property type="molecule type" value="Genomic_DNA"/>
</dbReference>
<organism evidence="1 2">
    <name type="scientific">Vreelandella nigrificans</name>
    <dbReference type="NCBI Taxonomy" id="2042704"/>
    <lineage>
        <taxon>Bacteria</taxon>
        <taxon>Pseudomonadati</taxon>
        <taxon>Pseudomonadota</taxon>
        <taxon>Gammaproteobacteria</taxon>
        <taxon>Oceanospirillales</taxon>
        <taxon>Halomonadaceae</taxon>
        <taxon>Vreelandella</taxon>
    </lineage>
</organism>
<keyword evidence="2" id="KW-1185">Reference proteome</keyword>
<dbReference type="GO" id="GO:0016787">
    <property type="term" value="F:hydrolase activity"/>
    <property type="evidence" value="ECO:0007669"/>
    <property type="project" value="UniProtKB-KW"/>
</dbReference>
<dbReference type="OrthoDB" id="9797122at2"/>
<dbReference type="AlphaFoldDB" id="A0A2A4HPN9"/>